<feature type="compositionally biased region" description="Basic and acidic residues" evidence="1">
    <location>
        <begin position="204"/>
        <end position="215"/>
    </location>
</feature>
<feature type="compositionally biased region" description="Basic and acidic residues" evidence="1">
    <location>
        <begin position="62"/>
        <end position="81"/>
    </location>
</feature>
<feature type="region of interest" description="Disordered" evidence="1">
    <location>
        <begin position="45"/>
        <end position="346"/>
    </location>
</feature>
<feature type="compositionally biased region" description="Acidic residues" evidence="1">
    <location>
        <begin position="183"/>
        <end position="203"/>
    </location>
</feature>
<evidence type="ECO:0000256" key="1">
    <source>
        <dbReference type="SAM" id="MobiDB-lite"/>
    </source>
</evidence>
<evidence type="ECO:0000313" key="2">
    <source>
        <dbReference type="EMBL" id="ELY87273.1"/>
    </source>
</evidence>
<dbReference type="RefSeq" id="WP_006827219.1">
    <property type="nucleotide sequence ID" value="NZ_AOIL01000055.1"/>
</dbReference>
<dbReference type="Pfam" id="PF23373">
    <property type="entry name" value="DUF7093"/>
    <property type="match status" value="1"/>
</dbReference>
<dbReference type="AlphaFoldDB" id="L9ZQ36"/>
<feature type="compositionally biased region" description="Acidic residues" evidence="1">
    <location>
        <begin position="216"/>
        <end position="249"/>
    </location>
</feature>
<proteinExistence type="predicted"/>
<feature type="compositionally biased region" description="Basic and acidic residues" evidence="1">
    <location>
        <begin position="166"/>
        <end position="182"/>
    </location>
</feature>
<organism evidence="2 3">
    <name type="scientific">Natrialba taiwanensis DSM 12281</name>
    <dbReference type="NCBI Taxonomy" id="1230458"/>
    <lineage>
        <taxon>Archaea</taxon>
        <taxon>Methanobacteriati</taxon>
        <taxon>Methanobacteriota</taxon>
        <taxon>Stenosarchaea group</taxon>
        <taxon>Halobacteria</taxon>
        <taxon>Halobacteriales</taxon>
        <taxon>Natrialbaceae</taxon>
        <taxon>Natrialba</taxon>
    </lineage>
</organism>
<feature type="compositionally biased region" description="Acidic residues" evidence="1">
    <location>
        <begin position="134"/>
        <end position="144"/>
    </location>
</feature>
<keyword evidence="3" id="KW-1185">Reference proteome</keyword>
<dbReference type="OrthoDB" id="205650at2157"/>
<feature type="compositionally biased region" description="Basic and acidic residues" evidence="1">
    <location>
        <begin position="103"/>
        <end position="113"/>
    </location>
</feature>
<name>L9ZQ36_9EURY</name>
<evidence type="ECO:0000313" key="3">
    <source>
        <dbReference type="Proteomes" id="UP000011648"/>
    </source>
</evidence>
<sequence>MVLRCSLLGHDYGESGVDREREERGSEVVVTVQEYEECVRCGDRHVISENTEVTSLSAARAAEPDARSEPSETAATDRELPLESDTDTGTDTKTETPASTTPQREHAEQDGSVHDQGSNPASDSITDDATIIDADTDADADPDPDATAGSETESGPAINANADSDSVERPDGEVTDSTRDVPTDENGEPITDDGEILEDDDPEPERNRDREHGEWPDSEDVGPPVDDDPNGEWPDADDYETDPTEDDAVVLEHDSTAYEDQSAVDARTVTADPSGSDAQFSAGETDSGVGANTVTGEASTGRSGEAPTSSPSSSADTGTGTGIERVSDAPAPGDSSPPTEDVPTEFYCPRCDFVTTGDRGSLRTGDICPECRKGYLGERAQHSE</sequence>
<dbReference type="STRING" id="1230458.C484_17971"/>
<reference evidence="2 3" key="1">
    <citation type="journal article" date="2014" name="PLoS Genet.">
        <title>Phylogenetically driven sequencing of extremely halophilic archaea reveals strategies for static and dynamic osmo-response.</title>
        <authorList>
            <person name="Becker E.A."/>
            <person name="Seitzer P.M."/>
            <person name="Tritt A."/>
            <person name="Larsen D."/>
            <person name="Krusor M."/>
            <person name="Yao A.I."/>
            <person name="Wu D."/>
            <person name="Madern D."/>
            <person name="Eisen J.A."/>
            <person name="Darling A.E."/>
            <person name="Facciotti M.T."/>
        </authorList>
    </citation>
    <scope>NUCLEOTIDE SEQUENCE [LARGE SCALE GENOMIC DNA]</scope>
    <source>
        <strain evidence="2 3">DSM 12281</strain>
    </source>
</reference>
<feature type="compositionally biased region" description="Low complexity" evidence="1">
    <location>
        <begin position="121"/>
        <end position="133"/>
    </location>
</feature>
<dbReference type="InterPro" id="IPR055519">
    <property type="entry name" value="DUF7093"/>
</dbReference>
<comment type="caution">
    <text evidence="2">The sequence shown here is derived from an EMBL/GenBank/DDBJ whole genome shotgun (WGS) entry which is preliminary data.</text>
</comment>
<dbReference type="PATRIC" id="fig|1230458.4.peg.3639"/>
<gene>
    <name evidence="2" type="ORF">C484_17971</name>
</gene>
<feature type="compositionally biased region" description="Polar residues" evidence="1">
    <location>
        <begin position="48"/>
        <end position="57"/>
    </location>
</feature>
<protein>
    <submittedName>
        <fullName evidence="2">Uncharacterized protein</fullName>
    </submittedName>
</protein>
<accession>L9ZQ36</accession>
<feature type="compositionally biased region" description="Low complexity" evidence="1">
    <location>
        <begin position="303"/>
        <end position="318"/>
    </location>
</feature>
<feature type="compositionally biased region" description="Polar residues" evidence="1">
    <location>
        <begin position="271"/>
        <end position="302"/>
    </location>
</feature>
<dbReference type="EMBL" id="AOIL01000055">
    <property type="protein sequence ID" value="ELY87273.1"/>
    <property type="molecule type" value="Genomic_DNA"/>
</dbReference>
<feature type="compositionally biased region" description="Low complexity" evidence="1">
    <location>
        <begin position="328"/>
        <end position="338"/>
    </location>
</feature>
<dbReference type="Proteomes" id="UP000011648">
    <property type="component" value="Unassembled WGS sequence"/>
</dbReference>